<accession>A0A919E5K1</accession>
<keyword evidence="5" id="KW-0235">DNA replication</keyword>
<proteinExistence type="inferred from homology"/>
<evidence type="ECO:0000256" key="8">
    <source>
        <dbReference type="ARBA" id="ARBA00049244"/>
    </source>
</evidence>
<evidence type="ECO:0000256" key="4">
    <source>
        <dbReference type="ARBA" id="ARBA00022695"/>
    </source>
</evidence>
<gene>
    <name evidence="10" type="primary">holA</name>
    <name evidence="10" type="ORF">GCM10017044_06790</name>
</gene>
<evidence type="ECO:0000256" key="1">
    <source>
        <dbReference type="ARBA" id="ARBA00012417"/>
    </source>
</evidence>
<keyword evidence="4" id="KW-0548">Nucleotidyltransferase</keyword>
<reference evidence="10" key="1">
    <citation type="journal article" date="2014" name="Int. J. Syst. Evol. Microbiol.">
        <title>Complete genome sequence of Corynebacterium casei LMG S-19264T (=DSM 44701T), isolated from a smear-ripened cheese.</title>
        <authorList>
            <consortium name="US DOE Joint Genome Institute (JGI-PGF)"/>
            <person name="Walter F."/>
            <person name="Albersmeier A."/>
            <person name="Kalinowski J."/>
            <person name="Ruckert C."/>
        </authorList>
    </citation>
    <scope>NUCLEOTIDE SEQUENCE</scope>
    <source>
        <strain evidence="10">KCTC 42590</strain>
    </source>
</reference>
<dbReference type="InterPro" id="IPR005790">
    <property type="entry name" value="DNA_polIII_delta"/>
</dbReference>
<evidence type="ECO:0000256" key="6">
    <source>
        <dbReference type="ARBA" id="ARBA00022932"/>
    </source>
</evidence>
<evidence type="ECO:0000313" key="11">
    <source>
        <dbReference type="Proteomes" id="UP000630923"/>
    </source>
</evidence>
<dbReference type="Pfam" id="PF06144">
    <property type="entry name" value="DNA_pol3_delta"/>
    <property type="match status" value="1"/>
</dbReference>
<keyword evidence="11" id="KW-1185">Reference proteome</keyword>
<reference evidence="10" key="2">
    <citation type="submission" date="2020-09" db="EMBL/GenBank/DDBJ databases">
        <authorList>
            <person name="Sun Q."/>
            <person name="Kim S."/>
        </authorList>
    </citation>
    <scope>NUCLEOTIDE SEQUENCE</scope>
    <source>
        <strain evidence="10">KCTC 42590</strain>
    </source>
</reference>
<dbReference type="GO" id="GO:0009360">
    <property type="term" value="C:DNA polymerase III complex"/>
    <property type="evidence" value="ECO:0007669"/>
    <property type="project" value="InterPro"/>
</dbReference>
<dbReference type="AlphaFoldDB" id="A0A919E5K1"/>
<evidence type="ECO:0000259" key="9">
    <source>
        <dbReference type="Pfam" id="PF06144"/>
    </source>
</evidence>
<evidence type="ECO:0000313" key="10">
    <source>
        <dbReference type="EMBL" id="GHF15291.1"/>
    </source>
</evidence>
<dbReference type="Gene3D" id="1.20.272.10">
    <property type="match status" value="1"/>
</dbReference>
<evidence type="ECO:0000256" key="5">
    <source>
        <dbReference type="ARBA" id="ARBA00022705"/>
    </source>
</evidence>
<dbReference type="NCBIfam" id="TIGR01128">
    <property type="entry name" value="holA"/>
    <property type="match status" value="1"/>
</dbReference>
<dbReference type="RefSeq" id="WP_191250137.1">
    <property type="nucleotide sequence ID" value="NZ_BNCI01000001.1"/>
</dbReference>
<dbReference type="SUPFAM" id="SSF52540">
    <property type="entry name" value="P-loop containing nucleoside triphosphate hydrolases"/>
    <property type="match status" value="1"/>
</dbReference>
<comment type="similarity">
    <text evidence="7">Belongs to the DNA polymerase HolA subunit family.</text>
</comment>
<dbReference type="GO" id="GO:0006261">
    <property type="term" value="P:DNA-templated DNA replication"/>
    <property type="evidence" value="ECO:0007669"/>
    <property type="project" value="TreeGrafter"/>
</dbReference>
<dbReference type="EC" id="2.7.7.7" evidence="1"/>
<dbReference type="GO" id="GO:0003677">
    <property type="term" value="F:DNA binding"/>
    <property type="evidence" value="ECO:0007669"/>
    <property type="project" value="InterPro"/>
</dbReference>
<dbReference type="InterPro" id="IPR008921">
    <property type="entry name" value="DNA_pol3_clamp-load_cplx_C"/>
</dbReference>
<dbReference type="InterPro" id="IPR010372">
    <property type="entry name" value="DNA_pol3_delta_N"/>
</dbReference>
<dbReference type="Gene3D" id="3.40.50.300">
    <property type="entry name" value="P-loop containing nucleotide triphosphate hydrolases"/>
    <property type="match status" value="1"/>
</dbReference>
<sequence length="352" mass="37916">MVALKPRDIPATLKKLDPSVRAVLVYGRDEGLVRERAHLIAKQVAPDLSDPFQVAKPDMSDIRDTPGILSDEVSAISMMGGRRLVLVQGTTKDATDSSRLAEGFSLTLDNAMGDGLLIVMGGDLKPTSALRKAAEKAKNAVAIPCYEDDEQGLFGLIQEVLGGAGLTPTKDAMSYLVANLGSNRIVSRGELEKLALYKRGSDSQVTVEDAMNCVGDTAALNIGSISEAVTAGRIADLETYYERALTAGESTIAILRIVQNRLLRMHLVHGLVADGVPQDQAIKRSGPMIFFKDMPKFQDDLRRWTPARIDRGLEILLDAELDCKTTGNPDTIICGRALLSLAKAARSSGTRR</sequence>
<comment type="caution">
    <text evidence="10">The sequence shown here is derived from an EMBL/GenBank/DDBJ whole genome shotgun (WGS) entry which is preliminary data.</text>
</comment>
<dbReference type="Proteomes" id="UP000630923">
    <property type="component" value="Unassembled WGS sequence"/>
</dbReference>
<keyword evidence="3" id="KW-0808">Transferase</keyword>
<evidence type="ECO:0000256" key="7">
    <source>
        <dbReference type="ARBA" id="ARBA00034754"/>
    </source>
</evidence>
<protein>
    <recommendedName>
        <fullName evidence="2">DNA polymerase III subunit delta</fullName>
        <ecNumber evidence="1">2.7.7.7</ecNumber>
    </recommendedName>
</protein>
<dbReference type="PANTHER" id="PTHR34388:SF1">
    <property type="entry name" value="DNA POLYMERASE III SUBUNIT DELTA"/>
    <property type="match status" value="1"/>
</dbReference>
<organism evidence="10 11">
    <name type="scientific">Kordiimonas sediminis</name>
    <dbReference type="NCBI Taxonomy" id="1735581"/>
    <lineage>
        <taxon>Bacteria</taxon>
        <taxon>Pseudomonadati</taxon>
        <taxon>Pseudomonadota</taxon>
        <taxon>Alphaproteobacteria</taxon>
        <taxon>Kordiimonadales</taxon>
        <taxon>Kordiimonadaceae</taxon>
        <taxon>Kordiimonas</taxon>
    </lineage>
</organism>
<evidence type="ECO:0000256" key="3">
    <source>
        <dbReference type="ARBA" id="ARBA00022679"/>
    </source>
</evidence>
<dbReference type="SUPFAM" id="SSF48019">
    <property type="entry name" value="post-AAA+ oligomerization domain-like"/>
    <property type="match status" value="1"/>
</dbReference>
<dbReference type="EMBL" id="BNCI01000001">
    <property type="protein sequence ID" value="GHF15291.1"/>
    <property type="molecule type" value="Genomic_DNA"/>
</dbReference>
<dbReference type="GO" id="GO:0003887">
    <property type="term" value="F:DNA-directed DNA polymerase activity"/>
    <property type="evidence" value="ECO:0007669"/>
    <property type="project" value="UniProtKB-KW"/>
</dbReference>
<dbReference type="InterPro" id="IPR027417">
    <property type="entry name" value="P-loop_NTPase"/>
</dbReference>
<comment type="catalytic activity">
    <reaction evidence="8">
        <text>DNA(n) + a 2'-deoxyribonucleoside 5'-triphosphate = DNA(n+1) + diphosphate</text>
        <dbReference type="Rhea" id="RHEA:22508"/>
        <dbReference type="Rhea" id="RHEA-COMP:17339"/>
        <dbReference type="Rhea" id="RHEA-COMP:17340"/>
        <dbReference type="ChEBI" id="CHEBI:33019"/>
        <dbReference type="ChEBI" id="CHEBI:61560"/>
        <dbReference type="ChEBI" id="CHEBI:173112"/>
        <dbReference type="EC" id="2.7.7.7"/>
    </reaction>
</comment>
<name>A0A919E5K1_9PROT</name>
<evidence type="ECO:0000256" key="2">
    <source>
        <dbReference type="ARBA" id="ARBA00017703"/>
    </source>
</evidence>
<dbReference type="PANTHER" id="PTHR34388">
    <property type="entry name" value="DNA POLYMERASE III SUBUNIT DELTA"/>
    <property type="match status" value="1"/>
</dbReference>
<keyword evidence="6" id="KW-0239">DNA-directed DNA polymerase</keyword>
<feature type="domain" description="DNA polymerase III delta N-terminal" evidence="9">
    <location>
        <begin position="24"/>
        <end position="142"/>
    </location>
</feature>